<keyword evidence="11 14" id="KW-0503">Monooxygenase</keyword>
<dbReference type="RefSeq" id="XP_025415193.1">
    <property type="nucleotide sequence ID" value="XM_025559408.1"/>
</dbReference>
<evidence type="ECO:0000256" key="11">
    <source>
        <dbReference type="ARBA" id="ARBA00023033"/>
    </source>
</evidence>
<dbReference type="SMR" id="A0A2S2PZX4"/>
<evidence type="ECO:0000313" key="19">
    <source>
        <dbReference type="RefSeq" id="XP_025415194.1"/>
    </source>
</evidence>
<evidence type="ECO:0000313" key="17">
    <source>
        <dbReference type="Proteomes" id="UP000694846"/>
    </source>
</evidence>
<evidence type="ECO:0000313" key="18">
    <source>
        <dbReference type="RefSeq" id="XP_025415193.1"/>
    </source>
</evidence>
<evidence type="ECO:0000256" key="14">
    <source>
        <dbReference type="RuleBase" id="RU000461"/>
    </source>
</evidence>
<evidence type="ECO:0000256" key="10">
    <source>
        <dbReference type="ARBA" id="ARBA00023004"/>
    </source>
</evidence>
<evidence type="ECO:0000256" key="8">
    <source>
        <dbReference type="ARBA" id="ARBA00022848"/>
    </source>
</evidence>
<keyword evidence="8" id="KW-0492">Microsome</keyword>
<keyword evidence="9 14" id="KW-0560">Oxidoreductase</keyword>
<name>A0A2S2PZX4_9HEMI</name>
<organism evidence="16">
    <name type="scientific">Sipha flava</name>
    <name type="common">yellow sugarcane aphid</name>
    <dbReference type="NCBI Taxonomy" id="143950"/>
    <lineage>
        <taxon>Eukaryota</taxon>
        <taxon>Metazoa</taxon>
        <taxon>Ecdysozoa</taxon>
        <taxon>Arthropoda</taxon>
        <taxon>Hexapoda</taxon>
        <taxon>Insecta</taxon>
        <taxon>Pterygota</taxon>
        <taxon>Neoptera</taxon>
        <taxon>Paraneoptera</taxon>
        <taxon>Hemiptera</taxon>
        <taxon>Sternorrhyncha</taxon>
        <taxon>Aphidomorpha</taxon>
        <taxon>Aphidoidea</taxon>
        <taxon>Aphididae</taxon>
        <taxon>Sipha</taxon>
    </lineage>
</organism>
<dbReference type="PANTHER" id="PTHR24292:SF54">
    <property type="entry name" value="CYP9F3-RELATED"/>
    <property type="match status" value="1"/>
</dbReference>
<dbReference type="AlphaFoldDB" id="A0A2S2PZX4"/>
<keyword evidence="10 13" id="KW-0408">Iron</keyword>
<dbReference type="RefSeq" id="XP_025415194.1">
    <property type="nucleotide sequence ID" value="XM_025559409.1"/>
</dbReference>
<dbReference type="PANTHER" id="PTHR24292">
    <property type="entry name" value="CYTOCHROME P450"/>
    <property type="match status" value="1"/>
</dbReference>
<dbReference type="FunFam" id="1.10.630.10:FF:000042">
    <property type="entry name" value="Cytochrome P450"/>
    <property type="match status" value="1"/>
</dbReference>
<evidence type="ECO:0000256" key="4">
    <source>
        <dbReference type="ARBA" id="ARBA00010617"/>
    </source>
</evidence>
<proteinExistence type="inferred from homology"/>
<keyword evidence="6 13" id="KW-0479">Metal-binding</keyword>
<evidence type="ECO:0000256" key="15">
    <source>
        <dbReference type="SAM" id="Phobius"/>
    </source>
</evidence>
<dbReference type="CDD" id="cd11056">
    <property type="entry name" value="CYP6-like"/>
    <property type="match status" value="1"/>
</dbReference>
<evidence type="ECO:0000256" key="12">
    <source>
        <dbReference type="ARBA" id="ARBA00023136"/>
    </source>
</evidence>
<protein>
    <submittedName>
        <fullName evidence="18 19">Cytochrome P450 6j1-like</fullName>
    </submittedName>
    <submittedName>
        <fullName evidence="16">Putative Cytochrome p450</fullName>
    </submittedName>
</protein>
<dbReference type="InterPro" id="IPR017972">
    <property type="entry name" value="Cyt_P450_CS"/>
</dbReference>
<dbReference type="Gene3D" id="1.10.630.10">
    <property type="entry name" value="Cytochrome P450"/>
    <property type="match status" value="1"/>
</dbReference>
<gene>
    <name evidence="16" type="primary">Cyp6a14_1</name>
    <name evidence="18 19" type="synonym">LOC112686917</name>
    <name evidence="16" type="ORF">g.3052</name>
</gene>
<dbReference type="GO" id="GO:0005789">
    <property type="term" value="C:endoplasmic reticulum membrane"/>
    <property type="evidence" value="ECO:0007669"/>
    <property type="project" value="UniProtKB-SubCell"/>
</dbReference>
<evidence type="ECO:0000256" key="1">
    <source>
        <dbReference type="ARBA" id="ARBA00001971"/>
    </source>
</evidence>
<feature type="transmembrane region" description="Helical" evidence="15">
    <location>
        <begin position="6"/>
        <end position="26"/>
    </location>
</feature>
<dbReference type="Proteomes" id="UP000694846">
    <property type="component" value="Unplaced"/>
</dbReference>
<dbReference type="InterPro" id="IPR050476">
    <property type="entry name" value="Insect_CytP450_Detox"/>
</dbReference>
<keyword evidence="12 15" id="KW-0472">Membrane</keyword>
<dbReference type="GO" id="GO:0020037">
    <property type="term" value="F:heme binding"/>
    <property type="evidence" value="ECO:0007669"/>
    <property type="project" value="InterPro"/>
</dbReference>
<dbReference type="GO" id="GO:0005506">
    <property type="term" value="F:iron ion binding"/>
    <property type="evidence" value="ECO:0007669"/>
    <property type="project" value="InterPro"/>
</dbReference>
<keyword evidence="5 13" id="KW-0349">Heme</keyword>
<dbReference type="SUPFAM" id="SSF48264">
    <property type="entry name" value="Cytochrome P450"/>
    <property type="match status" value="1"/>
</dbReference>
<comment type="similarity">
    <text evidence="4 14">Belongs to the cytochrome P450 family.</text>
</comment>
<dbReference type="GO" id="GO:0016705">
    <property type="term" value="F:oxidoreductase activity, acting on paired donors, with incorporation or reduction of molecular oxygen"/>
    <property type="evidence" value="ECO:0007669"/>
    <property type="project" value="InterPro"/>
</dbReference>
<dbReference type="Pfam" id="PF00067">
    <property type="entry name" value="p450"/>
    <property type="match status" value="1"/>
</dbReference>
<keyword evidence="7" id="KW-0256">Endoplasmic reticulum</keyword>
<dbReference type="PRINTS" id="PR00463">
    <property type="entry name" value="EP450I"/>
</dbReference>
<dbReference type="EMBL" id="GGMS01001249">
    <property type="protein sequence ID" value="MBY70452.1"/>
    <property type="molecule type" value="Transcribed_RNA"/>
</dbReference>
<evidence type="ECO:0000256" key="3">
    <source>
        <dbReference type="ARBA" id="ARBA00004406"/>
    </source>
</evidence>
<evidence type="ECO:0000256" key="2">
    <source>
        <dbReference type="ARBA" id="ARBA00004174"/>
    </source>
</evidence>
<evidence type="ECO:0000256" key="7">
    <source>
        <dbReference type="ARBA" id="ARBA00022824"/>
    </source>
</evidence>
<reference evidence="18 19" key="2">
    <citation type="submission" date="2025-04" db="UniProtKB">
        <authorList>
            <consortium name="RefSeq"/>
        </authorList>
    </citation>
    <scope>IDENTIFICATION</scope>
    <source>
        <tissue evidence="18 19">Whole body</tissue>
    </source>
</reference>
<evidence type="ECO:0000256" key="13">
    <source>
        <dbReference type="PIRSR" id="PIRSR602401-1"/>
    </source>
</evidence>
<sequence length="521" mass="60350">MIPFDNFILSLVTYATIITTSLFFYLKYRYTFWQRQGCPVPLSPHIIYGHTKEVTKMKTWVGEHYANIYYNTDGYKFIGFYQFQKPKLMLRDLDIIKDVFTKEFSTFPNRGIVFDDKLEPLTGNLLTLEGHKWKVLRNKLTPAFTIGKIKNMIDLIDGRAQEMVTILQISAENGNQVEFKELLARFSTDVISIVAFGFETNSLANPDAEFRKVGRMLFSTSRETIIRNALNALAPNLIGILKVRSIKKEYADFFYNVVNNTVKYREENDIQRNDFLDLLMKIKRGHNLASEEDSKSIFEENESKEDFEFTMEVLAAQCFVWFIGGYETSSITLTFTFYELAQNLEVQRRAQEEIDTILSKHDGNLTYDVLQEMIYLDMIVSEALRKYPPVPNLTRKAVKSYKFPDSDFTLAKGLQVVIPVYGIHNDPKYWPEPEKFIPERFTEDEKRNRPQYAYVPFGAGPRLCIGMRFGTMQVKVALVRILSAYNVSLSKNMKVPVKLNPKTIPANPEGGMFIHVTKRNR</sequence>
<evidence type="ECO:0000313" key="16">
    <source>
        <dbReference type="EMBL" id="MBY70452.1"/>
    </source>
</evidence>
<accession>A0A2S2PZX4</accession>
<dbReference type="InterPro" id="IPR001128">
    <property type="entry name" value="Cyt_P450"/>
</dbReference>
<reference evidence="16" key="1">
    <citation type="submission" date="2018-04" db="EMBL/GenBank/DDBJ databases">
        <title>Transcriptome assembly of Sipha flava.</title>
        <authorList>
            <person name="Scully E.D."/>
            <person name="Geib S.M."/>
            <person name="Palmer N.A."/>
            <person name="Koch K."/>
            <person name="Bradshaw J."/>
            <person name="Heng-Moss T."/>
            <person name="Sarath G."/>
        </authorList>
    </citation>
    <scope>NUCLEOTIDE SEQUENCE</scope>
</reference>
<comment type="cofactor">
    <cofactor evidence="1 13">
        <name>heme</name>
        <dbReference type="ChEBI" id="CHEBI:30413"/>
    </cofactor>
</comment>
<dbReference type="InterPro" id="IPR002401">
    <property type="entry name" value="Cyt_P450_E_grp-I"/>
</dbReference>
<keyword evidence="15" id="KW-1133">Transmembrane helix</keyword>
<dbReference type="PROSITE" id="PS00086">
    <property type="entry name" value="CYTOCHROME_P450"/>
    <property type="match status" value="1"/>
</dbReference>
<dbReference type="OrthoDB" id="2789670at2759"/>
<evidence type="ECO:0000256" key="5">
    <source>
        <dbReference type="ARBA" id="ARBA00022617"/>
    </source>
</evidence>
<dbReference type="PRINTS" id="PR00385">
    <property type="entry name" value="P450"/>
</dbReference>
<feature type="binding site" description="axial binding residue" evidence="13">
    <location>
        <position position="464"/>
    </location>
    <ligand>
        <name>heme</name>
        <dbReference type="ChEBI" id="CHEBI:30413"/>
    </ligand>
    <ligandPart>
        <name>Fe</name>
        <dbReference type="ChEBI" id="CHEBI:18248"/>
    </ligandPart>
</feature>
<keyword evidence="17" id="KW-1185">Reference proteome</keyword>
<evidence type="ECO:0000256" key="6">
    <source>
        <dbReference type="ARBA" id="ARBA00022723"/>
    </source>
</evidence>
<comment type="subcellular location">
    <subcellularLocation>
        <location evidence="3">Endoplasmic reticulum membrane</location>
        <topology evidence="3">Peripheral membrane protein</topology>
    </subcellularLocation>
    <subcellularLocation>
        <location evidence="2">Microsome membrane</location>
        <topology evidence="2">Peripheral membrane protein</topology>
    </subcellularLocation>
</comment>
<dbReference type="InterPro" id="IPR036396">
    <property type="entry name" value="Cyt_P450_sf"/>
</dbReference>
<keyword evidence="15" id="KW-0812">Transmembrane</keyword>
<evidence type="ECO:0000256" key="9">
    <source>
        <dbReference type="ARBA" id="ARBA00023002"/>
    </source>
</evidence>
<dbReference type="GO" id="GO:0004497">
    <property type="term" value="F:monooxygenase activity"/>
    <property type="evidence" value="ECO:0007669"/>
    <property type="project" value="UniProtKB-KW"/>
</dbReference>